<evidence type="ECO:0000256" key="3">
    <source>
        <dbReference type="ARBA" id="ARBA00023136"/>
    </source>
</evidence>
<dbReference type="InterPro" id="IPR014472">
    <property type="entry name" value="CHOPT"/>
</dbReference>
<dbReference type="AlphaFoldDB" id="A0AA38LND2"/>
<keyword evidence="3" id="KW-0472">Membrane</keyword>
<evidence type="ECO:0000313" key="5">
    <source>
        <dbReference type="Proteomes" id="UP000824469"/>
    </source>
</evidence>
<dbReference type="EMBL" id="JAHRHJ020000002">
    <property type="protein sequence ID" value="KAH9327682.1"/>
    <property type="molecule type" value="Genomic_DNA"/>
</dbReference>
<protein>
    <submittedName>
        <fullName evidence="4">Uncharacterized protein</fullName>
    </submittedName>
</protein>
<accession>A0AA38LND2</accession>
<comment type="caution">
    <text evidence="4">The sequence shown here is derived from an EMBL/GenBank/DDBJ whole genome shotgun (WGS) entry which is preliminary data.</text>
</comment>
<comment type="subcellular location">
    <subcellularLocation>
        <location evidence="1">Membrane</location>
    </subcellularLocation>
</comment>
<dbReference type="PANTHER" id="PTHR10414">
    <property type="entry name" value="ETHANOLAMINEPHOSPHOTRANSFERASE"/>
    <property type="match status" value="1"/>
</dbReference>
<keyword evidence="5" id="KW-1185">Reference proteome</keyword>
<evidence type="ECO:0000256" key="2">
    <source>
        <dbReference type="ARBA" id="ARBA00010441"/>
    </source>
</evidence>
<dbReference type="OMA" id="FPLWMPN"/>
<reference evidence="4 5" key="1">
    <citation type="journal article" date="2021" name="Nat. Plants">
        <title>The Taxus genome provides insights into paclitaxel biosynthesis.</title>
        <authorList>
            <person name="Xiong X."/>
            <person name="Gou J."/>
            <person name="Liao Q."/>
            <person name="Li Y."/>
            <person name="Zhou Q."/>
            <person name="Bi G."/>
            <person name="Li C."/>
            <person name="Du R."/>
            <person name="Wang X."/>
            <person name="Sun T."/>
            <person name="Guo L."/>
            <person name="Liang H."/>
            <person name="Lu P."/>
            <person name="Wu Y."/>
            <person name="Zhang Z."/>
            <person name="Ro D.K."/>
            <person name="Shang Y."/>
            <person name="Huang S."/>
            <person name="Yan J."/>
        </authorList>
    </citation>
    <scope>NUCLEOTIDE SEQUENCE [LARGE SCALE GENOMIC DNA]</scope>
    <source>
        <strain evidence="4">Ta-2019</strain>
    </source>
</reference>
<feature type="non-terminal residue" evidence="4">
    <location>
        <position position="58"/>
    </location>
</feature>
<organism evidence="4 5">
    <name type="scientific">Taxus chinensis</name>
    <name type="common">Chinese yew</name>
    <name type="synonym">Taxus wallichiana var. chinensis</name>
    <dbReference type="NCBI Taxonomy" id="29808"/>
    <lineage>
        <taxon>Eukaryota</taxon>
        <taxon>Viridiplantae</taxon>
        <taxon>Streptophyta</taxon>
        <taxon>Embryophyta</taxon>
        <taxon>Tracheophyta</taxon>
        <taxon>Spermatophyta</taxon>
        <taxon>Pinopsida</taxon>
        <taxon>Pinidae</taxon>
        <taxon>Conifers II</taxon>
        <taxon>Cupressales</taxon>
        <taxon>Taxaceae</taxon>
        <taxon>Taxus</taxon>
    </lineage>
</organism>
<name>A0AA38LND2_TAXCH</name>
<proteinExistence type="inferred from homology"/>
<gene>
    <name evidence="4" type="ORF">KI387_007860</name>
</gene>
<evidence type="ECO:0000313" key="4">
    <source>
        <dbReference type="EMBL" id="KAH9327682.1"/>
    </source>
</evidence>
<sequence>NLLCKNSSKEGKMSYIGRHGVEALHKYKYSGVDRSYVAKYVLQPFWSRFVNLFPLWMP</sequence>
<dbReference type="GO" id="GO:0008610">
    <property type="term" value="P:lipid biosynthetic process"/>
    <property type="evidence" value="ECO:0007669"/>
    <property type="project" value="UniProtKB-ARBA"/>
</dbReference>
<comment type="similarity">
    <text evidence="2">Belongs to the CDP-alcohol phosphatidyltransferase class-I family.</text>
</comment>
<evidence type="ECO:0000256" key="1">
    <source>
        <dbReference type="ARBA" id="ARBA00004370"/>
    </source>
</evidence>
<dbReference type="Proteomes" id="UP000824469">
    <property type="component" value="Unassembled WGS sequence"/>
</dbReference>
<feature type="non-terminal residue" evidence="4">
    <location>
        <position position="1"/>
    </location>
</feature>
<dbReference type="PANTHER" id="PTHR10414:SF37">
    <property type="entry name" value="BB IN A BOXCAR, ISOFORM C"/>
    <property type="match status" value="1"/>
</dbReference>
<dbReference type="GO" id="GO:0016020">
    <property type="term" value="C:membrane"/>
    <property type="evidence" value="ECO:0007669"/>
    <property type="project" value="UniProtKB-SubCell"/>
</dbReference>